<keyword evidence="1" id="KW-0732">Signal</keyword>
<dbReference type="PANTHER" id="PTHR20898:SF0">
    <property type="entry name" value="DAEDALUS ON 3-RELATED"/>
    <property type="match status" value="1"/>
</dbReference>
<evidence type="ECO:0000313" key="2">
    <source>
        <dbReference type="EnsemblMetazoa" id="SCAU007646-PA"/>
    </source>
</evidence>
<dbReference type="EnsemblMetazoa" id="SCAU007646-RA">
    <property type="protein sequence ID" value="SCAU007646-PA"/>
    <property type="gene ID" value="SCAU007646"/>
</dbReference>
<dbReference type="AlphaFoldDB" id="A0A1I8PFI1"/>
<dbReference type="VEuPathDB" id="VectorBase:SCAU007646"/>
<reference evidence="2" key="1">
    <citation type="submission" date="2020-05" db="UniProtKB">
        <authorList>
            <consortium name="EnsemblMetazoa"/>
        </authorList>
    </citation>
    <scope>IDENTIFICATION</scope>
    <source>
        <strain evidence="2">USDA</strain>
    </source>
</reference>
<accession>A0A1I8PFI1</accession>
<evidence type="ECO:0000256" key="1">
    <source>
        <dbReference type="SAM" id="SignalP"/>
    </source>
</evidence>
<feature type="signal peptide" evidence="1">
    <location>
        <begin position="1"/>
        <end position="26"/>
    </location>
</feature>
<keyword evidence="3" id="KW-1185">Reference proteome</keyword>
<dbReference type="InterPro" id="IPR010512">
    <property type="entry name" value="DUF1091"/>
</dbReference>
<dbReference type="KEGG" id="scac:106084880"/>
<dbReference type="SMART" id="SM00697">
    <property type="entry name" value="DM8"/>
    <property type="match status" value="1"/>
</dbReference>
<dbReference type="Proteomes" id="UP000095300">
    <property type="component" value="Unassembled WGS sequence"/>
</dbReference>
<feature type="chain" id="PRO_5009326552" description="MD-2-related lipid-recognition domain-containing protein" evidence="1">
    <location>
        <begin position="27"/>
        <end position="183"/>
    </location>
</feature>
<dbReference type="Pfam" id="PF06477">
    <property type="entry name" value="DUF1091"/>
    <property type="match status" value="1"/>
</dbReference>
<name>A0A1I8PFI1_STOCA</name>
<dbReference type="PANTHER" id="PTHR20898">
    <property type="entry name" value="DAEDALUS ON 3-RELATED-RELATED"/>
    <property type="match status" value="1"/>
</dbReference>
<evidence type="ECO:0008006" key="4">
    <source>
        <dbReference type="Google" id="ProtNLM"/>
    </source>
</evidence>
<protein>
    <recommendedName>
        <fullName evidence="4">MD-2-related lipid-recognition domain-containing protein</fullName>
    </recommendedName>
</protein>
<dbReference type="OrthoDB" id="7834078at2759"/>
<sequence length="183" mass="21070">MANLGLIFQLAHIVAFHLMMMQAKSSFKFTNIKCLDHDVKFSSFEICKLSVVGRGLVSLNIKVGLYKTPVTNSTINVAIYKKANGFKPFLYNYTVDVCAFFANRKRYPVIKVLFDIFLQHSNLNHTCPYYDAIVVNDLVLNENMFRLLPLPEGEYMFKLKVFAYNDLKATTEVILYRKDSLMP</sequence>
<proteinExistence type="predicted"/>
<gene>
    <name evidence="2" type="primary">106084880</name>
</gene>
<organism evidence="2 3">
    <name type="scientific">Stomoxys calcitrans</name>
    <name type="common">Stable fly</name>
    <name type="synonym">Conops calcitrans</name>
    <dbReference type="NCBI Taxonomy" id="35570"/>
    <lineage>
        <taxon>Eukaryota</taxon>
        <taxon>Metazoa</taxon>
        <taxon>Ecdysozoa</taxon>
        <taxon>Arthropoda</taxon>
        <taxon>Hexapoda</taxon>
        <taxon>Insecta</taxon>
        <taxon>Pterygota</taxon>
        <taxon>Neoptera</taxon>
        <taxon>Endopterygota</taxon>
        <taxon>Diptera</taxon>
        <taxon>Brachycera</taxon>
        <taxon>Muscomorpha</taxon>
        <taxon>Muscoidea</taxon>
        <taxon>Muscidae</taxon>
        <taxon>Stomoxys</taxon>
    </lineage>
</organism>
<evidence type="ECO:0000313" key="3">
    <source>
        <dbReference type="Proteomes" id="UP000095300"/>
    </source>
</evidence>